<dbReference type="PRINTS" id="PR00420">
    <property type="entry name" value="RNGMNOXGNASE"/>
</dbReference>
<protein>
    <submittedName>
        <fullName evidence="9">2-octaprenyl-6-methoxyphenyl hydroxylase</fullName>
        <ecNumber evidence="9">1.14.13.-</ecNumber>
    </submittedName>
</protein>
<comment type="cofactor">
    <cofactor evidence="1">
        <name>FAD</name>
        <dbReference type="ChEBI" id="CHEBI:57692"/>
    </cofactor>
</comment>
<dbReference type="GO" id="GO:0016491">
    <property type="term" value="F:oxidoreductase activity"/>
    <property type="evidence" value="ECO:0007669"/>
    <property type="project" value="UniProtKB-KW"/>
</dbReference>
<dbReference type="EMBL" id="JBHSAB010000004">
    <property type="protein sequence ID" value="MFC3908274.1"/>
    <property type="molecule type" value="Genomic_DNA"/>
</dbReference>
<dbReference type="NCBIfam" id="TIGR01984">
    <property type="entry name" value="UbiH"/>
    <property type="match status" value="1"/>
</dbReference>
<dbReference type="SUPFAM" id="SSF51905">
    <property type="entry name" value="FAD/NAD(P)-binding domain"/>
    <property type="match status" value="1"/>
</dbReference>
<proteinExistence type="inferred from homology"/>
<name>A0ABV8CE66_9GAMM</name>
<dbReference type="InterPro" id="IPR051205">
    <property type="entry name" value="UbiH/COQ6_monooxygenase"/>
</dbReference>
<dbReference type="PROSITE" id="PS01304">
    <property type="entry name" value="UBIH"/>
    <property type="match status" value="1"/>
</dbReference>
<keyword evidence="4" id="KW-0285">Flavoprotein</keyword>
<evidence type="ECO:0000259" key="8">
    <source>
        <dbReference type="Pfam" id="PF01494"/>
    </source>
</evidence>
<gene>
    <name evidence="9" type="primary">ubiH</name>
    <name evidence="9" type="synonym">visB</name>
    <name evidence="9" type="ORF">ACFORL_04185</name>
</gene>
<dbReference type="NCBIfam" id="NF004356">
    <property type="entry name" value="PRK05732.1"/>
    <property type="match status" value="1"/>
</dbReference>
<evidence type="ECO:0000256" key="7">
    <source>
        <dbReference type="ARBA" id="ARBA00023033"/>
    </source>
</evidence>
<evidence type="ECO:0000256" key="2">
    <source>
        <dbReference type="ARBA" id="ARBA00004749"/>
    </source>
</evidence>
<comment type="caution">
    <text evidence="9">The sequence shown here is derived from an EMBL/GenBank/DDBJ whole genome shotgun (WGS) entry which is preliminary data.</text>
</comment>
<dbReference type="RefSeq" id="WP_382341398.1">
    <property type="nucleotide sequence ID" value="NZ_JBHSAB010000004.1"/>
</dbReference>
<dbReference type="InterPro" id="IPR010971">
    <property type="entry name" value="UbiH/COQ6"/>
</dbReference>
<reference evidence="10" key="1">
    <citation type="journal article" date="2019" name="Int. J. Syst. Evol. Microbiol.">
        <title>The Global Catalogue of Microorganisms (GCM) 10K type strain sequencing project: providing services to taxonomists for standard genome sequencing and annotation.</title>
        <authorList>
            <consortium name="The Broad Institute Genomics Platform"/>
            <consortium name="The Broad Institute Genome Sequencing Center for Infectious Disease"/>
            <person name="Wu L."/>
            <person name="Ma J."/>
        </authorList>
    </citation>
    <scope>NUCLEOTIDE SEQUENCE [LARGE SCALE GENOMIC DNA]</scope>
    <source>
        <strain evidence="10">CCUG 59858</strain>
    </source>
</reference>
<keyword evidence="10" id="KW-1185">Reference proteome</keyword>
<dbReference type="EC" id="1.14.13.-" evidence="9"/>
<accession>A0ABV8CE66</accession>
<dbReference type="Gene3D" id="3.50.50.60">
    <property type="entry name" value="FAD/NAD(P)-binding domain"/>
    <property type="match status" value="2"/>
</dbReference>
<dbReference type="InterPro" id="IPR036188">
    <property type="entry name" value="FAD/NAD-bd_sf"/>
</dbReference>
<dbReference type="Proteomes" id="UP001595758">
    <property type="component" value="Unassembled WGS sequence"/>
</dbReference>
<evidence type="ECO:0000256" key="6">
    <source>
        <dbReference type="ARBA" id="ARBA00023002"/>
    </source>
</evidence>
<evidence type="ECO:0000313" key="9">
    <source>
        <dbReference type="EMBL" id="MFC3908274.1"/>
    </source>
</evidence>
<dbReference type="InterPro" id="IPR011295">
    <property type="entry name" value="UbiH"/>
</dbReference>
<evidence type="ECO:0000256" key="5">
    <source>
        <dbReference type="ARBA" id="ARBA00022827"/>
    </source>
</evidence>
<keyword evidence="7" id="KW-0503">Monooxygenase</keyword>
<evidence type="ECO:0000313" key="10">
    <source>
        <dbReference type="Proteomes" id="UP001595758"/>
    </source>
</evidence>
<dbReference type="PANTHER" id="PTHR43876">
    <property type="entry name" value="UBIQUINONE BIOSYNTHESIS MONOOXYGENASE COQ6, MITOCHONDRIAL"/>
    <property type="match status" value="1"/>
</dbReference>
<keyword evidence="6 9" id="KW-0560">Oxidoreductase</keyword>
<dbReference type="Pfam" id="PF01494">
    <property type="entry name" value="FAD_binding_3"/>
    <property type="match status" value="1"/>
</dbReference>
<sequence length="403" mass="43883">MAEQQVDILIVGGGLTGAALNLALAGRGLSIRLIETNSFDTRLSPDFDARTIALSPASVRILQMLKVWPLLESHATAINTIHVSDQYHFGTVNLQAKQNHSLGYVVEMQQINRALHQLLDPATIMAPASLIELDVNSAVATIEQNGRASRIKAKLIVAADGVHSSVRTLANMKVNVKDYQQQAIVANIGLNRSHHNYAYERFTANGPLALLPMSEQRASLVWAVKPERAHELLKLDETQFLKQLQLTFGYKAGRFIKAGKRFVYPLRQAIMPIQAAWPLVFVGNAAHTLHPVAGQGFNLGLRDVATLAQCLIKDGLSAIMLGNYQQMRRYDQQATARFTDSLIAVFTNKIPGFGMARSLGLMAVDNLPGLKALLTRHARGFAGTVPDLVCGIELAGGNNETAI</sequence>
<dbReference type="InterPro" id="IPR002938">
    <property type="entry name" value="FAD-bd"/>
</dbReference>
<evidence type="ECO:0000256" key="1">
    <source>
        <dbReference type="ARBA" id="ARBA00001974"/>
    </source>
</evidence>
<evidence type="ECO:0000256" key="3">
    <source>
        <dbReference type="ARBA" id="ARBA00005349"/>
    </source>
</evidence>
<keyword evidence="5" id="KW-0274">FAD</keyword>
<comment type="similarity">
    <text evidence="3">Belongs to the UbiH/COQ6 family.</text>
</comment>
<feature type="domain" description="FAD-binding" evidence="8">
    <location>
        <begin position="6"/>
        <end position="313"/>
    </location>
</feature>
<dbReference type="InterPro" id="IPR018168">
    <property type="entry name" value="Ubi_Hdrlase_CS"/>
</dbReference>
<dbReference type="NCBIfam" id="TIGR01988">
    <property type="entry name" value="Ubi-OHases"/>
    <property type="match status" value="1"/>
</dbReference>
<comment type="pathway">
    <text evidence="2">Cofactor biosynthesis; ubiquinone biosynthesis.</text>
</comment>
<organism evidence="9 10">
    <name type="scientific">Legionella dresdenensis</name>
    <dbReference type="NCBI Taxonomy" id="450200"/>
    <lineage>
        <taxon>Bacteria</taxon>
        <taxon>Pseudomonadati</taxon>
        <taxon>Pseudomonadota</taxon>
        <taxon>Gammaproteobacteria</taxon>
        <taxon>Legionellales</taxon>
        <taxon>Legionellaceae</taxon>
        <taxon>Legionella</taxon>
    </lineage>
</organism>
<dbReference type="PANTHER" id="PTHR43876:SF8">
    <property type="entry name" value="2-OCTAPRENYL-6-METHOXYPHENOL HYDROXYLASE"/>
    <property type="match status" value="1"/>
</dbReference>
<evidence type="ECO:0000256" key="4">
    <source>
        <dbReference type="ARBA" id="ARBA00022630"/>
    </source>
</evidence>